<dbReference type="InterPro" id="IPR006119">
    <property type="entry name" value="Resolv_N"/>
</dbReference>
<proteinExistence type="predicted"/>
<keyword evidence="3" id="KW-1185">Reference proteome</keyword>
<dbReference type="Gene3D" id="3.40.50.1390">
    <property type="entry name" value="Resolvase, N-terminal catalytic domain"/>
    <property type="match status" value="1"/>
</dbReference>
<dbReference type="PANTHER" id="PTHR30461:SF23">
    <property type="entry name" value="DNA RECOMBINASE-RELATED"/>
    <property type="match status" value="1"/>
</dbReference>
<dbReference type="EMBL" id="CP007453">
    <property type="protein sequence ID" value="AHM57723.1"/>
    <property type="molecule type" value="Genomic_DNA"/>
</dbReference>
<reference evidence="2 3" key="1">
    <citation type="journal article" date="2014" name="Genome Announc.">
        <title>Complete Genome Sequence of Amino Acid-Utilizing Eubacterium acidaminophilum al-2 (DSM 3953).</title>
        <authorList>
            <person name="Poehlein A."/>
            <person name="Andreesen J.R."/>
            <person name="Daniel R."/>
        </authorList>
    </citation>
    <scope>NUCLEOTIDE SEQUENCE [LARGE SCALE GENOMIC DNA]</scope>
    <source>
        <strain evidence="2 3">DSM 3953</strain>
        <plasmid evidence="3">Plasmid EAL2_808p</plasmid>
    </source>
</reference>
<dbReference type="Pfam" id="PF00239">
    <property type="entry name" value="Resolvase"/>
    <property type="match status" value="1"/>
</dbReference>
<dbReference type="GO" id="GO:0003677">
    <property type="term" value="F:DNA binding"/>
    <property type="evidence" value="ECO:0007669"/>
    <property type="project" value="InterPro"/>
</dbReference>
<dbReference type="PATRIC" id="fig|1286171.3.peg.2395"/>
<dbReference type="CDD" id="cd00338">
    <property type="entry name" value="Ser_Recombinase"/>
    <property type="match status" value="1"/>
</dbReference>
<dbReference type="OrthoDB" id="9769353at2"/>
<evidence type="ECO:0000313" key="3">
    <source>
        <dbReference type="Proteomes" id="UP000019591"/>
    </source>
</evidence>
<dbReference type="KEGG" id="eac:EAL2_808p02180"/>
<dbReference type="PANTHER" id="PTHR30461">
    <property type="entry name" value="DNA-INVERTASE FROM LAMBDOID PROPHAGE"/>
    <property type="match status" value="1"/>
</dbReference>
<dbReference type="PROSITE" id="PS51736">
    <property type="entry name" value="RECOMBINASES_3"/>
    <property type="match status" value="1"/>
</dbReference>
<dbReference type="Proteomes" id="UP000019591">
    <property type="component" value="Plasmid EAL2_808p"/>
</dbReference>
<accession>W8TIV7</accession>
<gene>
    <name evidence="2" type="ORF">EAL2_808p02180</name>
</gene>
<evidence type="ECO:0000259" key="1">
    <source>
        <dbReference type="PROSITE" id="PS51736"/>
    </source>
</evidence>
<dbReference type="InterPro" id="IPR050639">
    <property type="entry name" value="SSR_resolvase"/>
</dbReference>
<dbReference type="GO" id="GO:0000150">
    <property type="term" value="F:DNA strand exchange activity"/>
    <property type="evidence" value="ECO:0007669"/>
    <property type="project" value="InterPro"/>
</dbReference>
<geneLocation type="plasmid" evidence="2 3">
    <name>EAL2_808p</name>
</geneLocation>
<dbReference type="eggNOG" id="COG1961">
    <property type="taxonomic scope" value="Bacteria"/>
</dbReference>
<name>W8TIV7_PEPAC</name>
<dbReference type="SUPFAM" id="SSF53041">
    <property type="entry name" value="Resolvase-like"/>
    <property type="match status" value="1"/>
</dbReference>
<dbReference type="InterPro" id="IPR036162">
    <property type="entry name" value="Resolvase-like_N_sf"/>
</dbReference>
<dbReference type="SMART" id="SM00857">
    <property type="entry name" value="Resolvase"/>
    <property type="match status" value="1"/>
</dbReference>
<dbReference type="AlphaFoldDB" id="W8TIV7"/>
<evidence type="ECO:0000313" key="2">
    <source>
        <dbReference type="EMBL" id="AHM57723.1"/>
    </source>
</evidence>
<dbReference type="HOGENOM" id="CLU_189035_0_0_9"/>
<feature type="domain" description="Resolvase/invertase-type recombinase catalytic" evidence="1">
    <location>
        <begin position="7"/>
        <end position="89"/>
    </location>
</feature>
<keyword evidence="2" id="KW-0614">Plasmid</keyword>
<organism evidence="2 3">
    <name type="scientific">Peptoclostridium acidaminophilum DSM 3953</name>
    <dbReference type="NCBI Taxonomy" id="1286171"/>
    <lineage>
        <taxon>Bacteria</taxon>
        <taxon>Bacillati</taxon>
        <taxon>Bacillota</taxon>
        <taxon>Clostridia</taxon>
        <taxon>Peptostreptococcales</taxon>
        <taxon>Peptoclostridiaceae</taxon>
        <taxon>Peptoclostridium</taxon>
    </lineage>
</organism>
<protein>
    <recommendedName>
        <fullName evidence="1">Resolvase/invertase-type recombinase catalytic domain-containing protein</fullName>
    </recommendedName>
</protein>
<sequence length="89" mass="10492">MLIKKIRVAVYCRVSTPHEDQVKSLSNQISYYKAMVNNRVNWELVDIYADVQSGKNTSGRPEFQRMLEDCRNHKIDMIITKSISRFGYY</sequence>